<dbReference type="Gene3D" id="3.90.1200.10">
    <property type="match status" value="1"/>
</dbReference>
<evidence type="ECO:0000313" key="2">
    <source>
        <dbReference type="EMBL" id="MEV0975176.1"/>
    </source>
</evidence>
<name>A0ABV3GU57_MICGL</name>
<dbReference type="Pfam" id="PF01636">
    <property type="entry name" value="APH"/>
    <property type="match status" value="1"/>
</dbReference>
<dbReference type="InterPro" id="IPR011009">
    <property type="entry name" value="Kinase-like_dom_sf"/>
</dbReference>
<protein>
    <submittedName>
        <fullName evidence="2">Phosphotransferase</fullName>
    </submittedName>
</protein>
<gene>
    <name evidence="2" type="ORF">AB0I59_41865</name>
</gene>
<dbReference type="InterPro" id="IPR002575">
    <property type="entry name" value="Aminoglycoside_PTrfase"/>
</dbReference>
<comment type="caution">
    <text evidence="2">The sequence shown here is derived from an EMBL/GenBank/DDBJ whole genome shotgun (WGS) entry which is preliminary data.</text>
</comment>
<sequence length="315" mass="34982">MANPMVHIVDVKITRFKNRRSDTISGMALRTVAEPPASVLAAFQLAGVIRPLPGGQGQSFRVGDAVVKPADNREEAEWSARLFAGLQAAEFRVPRPCRSRDGAYVVDGWTASEFLAGQAGPAGRWASLLAVSKAFHRELRDVPRPDFLDRRDHPWAIADRIAWSEMSQSLPTNAEAQLSGLLGLRRPVETPEQLIHGDLTGNVLFHPNQSPTVIDFSPYWRPADYADAIVVADGLLYHGAGSELVDTFLTGYQRLQMLVRALIFRLVTLIVWKGPDQEVPEDELTRFARVTHLVKMFERRILTENASAIQETGRP</sequence>
<keyword evidence="3" id="KW-1185">Reference proteome</keyword>
<proteinExistence type="predicted"/>
<dbReference type="Proteomes" id="UP001551675">
    <property type="component" value="Unassembled WGS sequence"/>
</dbReference>
<reference evidence="2 3" key="1">
    <citation type="submission" date="2024-06" db="EMBL/GenBank/DDBJ databases">
        <title>The Natural Products Discovery Center: Release of the First 8490 Sequenced Strains for Exploring Actinobacteria Biosynthetic Diversity.</title>
        <authorList>
            <person name="Kalkreuter E."/>
            <person name="Kautsar S.A."/>
            <person name="Yang D."/>
            <person name="Bader C.D."/>
            <person name="Teijaro C.N."/>
            <person name="Fluegel L."/>
            <person name="Davis C.M."/>
            <person name="Simpson J.R."/>
            <person name="Lauterbach L."/>
            <person name="Steele A.D."/>
            <person name="Gui C."/>
            <person name="Meng S."/>
            <person name="Li G."/>
            <person name="Viehrig K."/>
            <person name="Ye F."/>
            <person name="Su P."/>
            <person name="Kiefer A.F."/>
            <person name="Nichols A."/>
            <person name="Cepeda A.J."/>
            <person name="Yan W."/>
            <person name="Fan B."/>
            <person name="Jiang Y."/>
            <person name="Adhikari A."/>
            <person name="Zheng C.-J."/>
            <person name="Schuster L."/>
            <person name="Cowan T.M."/>
            <person name="Smanski M.J."/>
            <person name="Chevrette M.G."/>
            <person name="De Carvalho L.P.S."/>
            <person name="Shen B."/>
        </authorList>
    </citation>
    <scope>NUCLEOTIDE SEQUENCE [LARGE SCALE GENOMIC DNA]</scope>
    <source>
        <strain evidence="2 3">NPDC050100</strain>
    </source>
</reference>
<dbReference type="EMBL" id="JBFALK010000048">
    <property type="protein sequence ID" value="MEV0975176.1"/>
    <property type="molecule type" value="Genomic_DNA"/>
</dbReference>
<evidence type="ECO:0000259" key="1">
    <source>
        <dbReference type="Pfam" id="PF01636"/>
    </source>
</evidence>
<organism evidence="2 3">
    <name type="scientific">Microtetraspora glauca</name>
    <dbReference type="NCBI Taxonomy" id="1996"/>
    <lineage>
        <taxon>Bacteria</taxon>
        <taxon>Bacillati</taxon>
        <taxon>Actinomycetota</taxon>
        <taxon>Actinomycetes</taxon>
        <taxon>Streptosporangiales</taxon>
        <taxon>Streptosporangiaceae</taxon>
        <taxon>Microtetraspora</taxon>
    </lineage>
</organism>
<accession>A0ABV3GU57</accession>
<dbReference type="RefSeq" id="WP_082777547.1">
    <property type="nucleotide sequence ID" value="NZ_JBFALK010000048.1"/>
</dbReference>
<dbReference type="SUPFAM" id="SSF56112">
    <property type="entry name" value="Protein kinase-like (PK-like)"/>
    <property type="match status" value="1"/>
</dbReference>
<feature type="domain" description="Aminoglycoside phosphotransferase" evidence="1">
    <location>
        <begin position="49"/>
        <end position="252"/>
    </location>
</feature>
<evidence type="ECO:0000313" key="3">
    <source>
        <dbReference type="Proteomes" id="UP001551675"/>
    </source>
</evidence>